<feature type="coiled-coil region" evidence="1">
    <location>
        <begin position="60"/>
        <end position="107"/>
    </location>
</feature>
<evidence type="ECO:0000259" key="2">
    <source>
        <dbReference type="Pfam" id="PF00011"/>
    </source>
</evidence>
<dbReference type="InterPro" id="IPR002068">
    <property type="entry name" value="A-crystallin/Hsp20_dom"/>
</dbReference>
<evidence type="ECO:0000313" key="4">
    <source>
        <dbReference type="Proteomes" id="UP000220158"/>
    </source>
</evidence>
<protein>
    <recommendedName>
        <fullName evidence="2">SHSP domain-containing protein</fullName>
    </recommendedName>
</protein>
<sequence length="256" mass="30744">MDQIETLKKNLNTEKVFNHLNWHELILDRSSDESHYEKLESYKNCNDLFSYANENNEGNYIKKNKELKKKKKLKNKLNKKNYNHSSKDNCTKKNKEIEEKSEIAEKDTNNRYKCYFFQNSSLFSYVSNIFSKEKKKNEVKKCNFIKEVKADLTNKIDFVPPVDILYDNEKVLFLFFISGDLENFNVFTEDNYITISGKKVPYEVHRYNNYLSHEITTGYFRRTYLFMKPIDEEKIHYEHKNGVIQIYVYISNDNVL</sequence>
<dbReference type="GeneID" id="39738958"/>
<dbReference type="Proteomes" id="UP000220158">
    <property type="component" value="Chromosome 14"/>
</dbReference>
<organism evidence="3 4">
    <name type="scientific">Plasmodium relictum</name>
    <dbReference type="NCBI Taxonomy" id="85471"/>
    <lineage>
        <taxon>Eukaryota</taxon>
        <taxon>Sar</taxon>
        <taxon>Alveolata</taxon>
        <taxon>Apicomplexa</taxon>
        <taxon>Aconoidasida</taxon>
        <taxon>Haemosporida</taxon>
        <taxon>Plasmodiidae</taxon>
        <taxon>Plasmodium</taxon>
        <taxon>Plasmodium (Haemamoeba)</taxon>
    </lineage>
</organism>
<dbReference type="Gene3D" id="2.60.40.790">
    <property type="match status" value="1"/>
</dbReference>
<dbReference type="KEGG" id="prel:PRELSG_1452600"/>
<evidence type="ECO:0000313" key="3">
    <source>
        <dbReference type="EMBL" id="CRH02792.1"/>
    </source>
</evidence>
<gene>
    <name evidence="3" type="ORF">PRELSG_1452600</name>
</gene>
<dbReference type="CDD" id="cd06464">
    <property type="entry name" value="ACD_sHsps-like"/>
    <property type="match status" value="1"/>
</dbReference>
<proteinExistence type="predicted"/>
<dbReference type="Pfam" id="PF00011">
    <property type="entry name" value="HSP20"/>
    <property type="match status" value="1"/>
</dbReference>
<feature type="domain" description="SHSP" evidence="2">
    <location>
        <begin position="182"/>
        <end position="248"/>
    </location>
</feature>
<accession>A0A1J1HCW1</accession>
<dbReference type="InterPro" id="IPR008978">
    <property type="entry name" value="HSP20-like_chaperone"/>
</dbReference>
<dbReference type="OrthoDB" id="374555at2759"/>
<name>A0A1J1HCW1_PLARL</name>
<dbReference type="OMA" id="NTEKVFY"/>
<evidence type="ECO:0000256" key="1">
    <source>
        <dbReference type="SAM" id="Coils"/>
    </source>
</evidence>
<reference evidence="3 4" key="1">
    <citation type="submission" date="2015-04" db="EMBL/GenBank/DDBJ databases">
        <authorList>
            <consortium name="Pathogen Informatics"/>
        </authorList>
    </citation>
    <scope>NUCLEOTIDE SEQUENCE [LARGE SCALE GENOMIC DNA]</scope>
    <source>
        <strain evidence="3 4">SGS1</strain>
    </source>
</reference>
<keyword evidence="1" id="KW-0175">Coiled coil</keyword>
<keyword evidence="4" id="KW-1185">Reference proteome</keyword>
<dbReference type="RefSeq" id="XP_028535312.1">
    <property type="nucleotide sequence ID" value="XM_028679616.1"/>
</dbReference>
<dbReference type="SUPFAM" id="SSF49764">
    <property type="entry name" value="HSP20-like chaperones"/>
    <property type="match status" value="1"/>
</dbReference>
<dbReference type="AlphaFoldDB" id="A0A1J1HCW1"/>
<dbReference type="VEuPathDB" id="PlasmoDB:PRELSG_1452600"/>
<dbReference type="EMBL" id="LN835309">
    <property type="protein sequence ID" value="CRH02792.1"/>
    <property type="molecule type" value="Genomic_DNA"/>
</dbReference>